<dbReference type="AlphaFoldDB" id="A0A835IJT9"/>
<organism evidence="2 3">
    <name type="scientific">Coptis chinensis</name>
    <dbReference type="NCBI Taxonomy" id="261450"/>
    <lineage>
        <taxon>Eukaryota</taxon>
        <taxon>Viridiplantae</taxon>
        <taxon>Streptophyta</taxon>
        <taxon>Embryophyta</taxon>
        <taxon>Tracheophyta</taxon>
        <taxon>Spermatophyta</taxon>
        <taxon>Magnoliopsida</taxon>
        <taxon>Ranunculales</taxon>
        <taxon>Ranunculaceae</taxon>
        <taxon>Coptidoideae</taxon>
        <taxon>Coptis</taxon>
    </lineage>
</organism>
<sequence length="247" mass="27370">LTTRSTQDSPPPPLLLSGYGVRHGIENNGPSASQGPNLARINKFLENKKFLRAAIVAAFVLISFGILFFMLKCCKGKQRGDKFSKSHKMGASNARMGKFDDIESYDNSQNVTEKGSLRQYHVLFIFSAWCVIHSNASKSSNWVNHGGDMEGHNCNTREYLISVPKKGILHHLTCAGEIGDEGNHCCSANEKMTCHGSVELIALHLPMLYSLLENSLCEDESLCISAEGMMRKACSQDREAKHQRYNS</sequence>
<keyword evidence="3" id="KW-1185">Reference proteome</keyword>
<proteinExistence type="predicted"/>
<feature type="non-terminal residue" evidence="2">
    <location>
        <position position="1"/>
    </location>
</feature>
<keyword evidence="1" id="KW-1133">Transmembrane helix</keyword>
<name>A0A835IJT9_9MAGN</name>
<evidence type="ECO:0000256" key="1">
    <source>
        <dbReference type="SAM" id="Phobius"/>
    </source>
</evidence>
<accession>A0A835IJT9</accession>
<evidence type="ECO:0000313" key="3">
    <source>
        <dbReference type="Proteomes" id="UP000631114"/>
    </source>
</evidence>
<keyword evidence="1" id="KW-0812">Transmembrane</keyword>
<reference evidence="2 3" key="1">
    <citation type="submission" date="2020-10" db="EMBL/GenBank/DDBJ databases">
        <title>The Coptis chinensis genome and diversification of protoberbering-type alkaloids.</title>
        <authorList>
            <person name="Wang B."/>
            <person name="Shu S."/>
            <person name="Song C."/>
            <person name="Liu Y."/>
        </authorList>
    </citation>
    <scope>NUCLEOTIDE SEQUENCE [LARGE SCALE GENOMIC DNA]</scope>
    <source>
        <strain evidence="2">HL-2020</strain>
        <tissue evidence="2">Leaf</tissue>
    </source>
</reference>
<protein>
    <submittedName>
        <fullName evidence="2">Uncharacterized protein</fullName>
    </submittedName>
</protein>
<feature type="transmembrane region" description="Helical" evidence="1">
    <location>
        <begin position="50"/>
        <end position="71"/>
    </location>
</feature>
<gene>
    <name evidence="2" type="ORF">IFM89_033033</name>
</gene>
<dbReference type="Proteomes" id="UP000631114">
    <property type="component" value="Unassembled WGS sequence"/>
</dbReference>
<comment type="caution">
    <text evidence="2">The sequence shown here is derived from an EMBL/GenBank/DDBJ whole genome shotgun (WGS) entry which is preliminary data.</text>
</comment>
<evidence type="ECO:0000313" key="2">
    <source>
        <dbReference type="EMBL" id="KAF9616963.1"/>
    </source>
</evidence>
<dbReference type="EMBL" id="JADFTS010000003">
    <property type="protein sequence ID" value="KAF9616963.1"/>
    <property type="molecule type" value="Genomic_DNA"/>
</dbReference>
<keyword evidence="1" id="KW-0472">Membrane</keyword>